<comment type="subcellular location">
    <subcellularLocation>
        <location evidence="1">Cytoplasm</location>
    </subcellularLocation>
</comment>
<evidence type="ECO:0000259" key="11">
    <source>
        <dbReference type="PROSITE" id="PS51094"/>
    </source>
</evidence>
<evidence type="ECO:0000256" key="3">
    <source>
        <dbReference type="ARBA" id="ARBA00022490"/>
    </source>
</evidence>
<keyword evidence="5" id="KW-0808">Transferase</keyword>
<dbReference type="CDD" id="cd00211">
    <property type="entry name" value="PTS_IIA_fru"/>
    <property type="match status" value="1"/>
</dbReference>
<keyword evidence="3" id="KW-0963">Cytoplasm</keyword>
<feature type="domain" description="PTS EIIA type-2" evidence="11">
    <location>
        <begin position="6"/>
        <end position="149"/>
    </location>
</feature>
<dbReference type="AlphaFoldDB" id="A0A5J5KZL2"/>
<keyword evidence="4" id="KW-0597">Phosphoprotein</keyword>
<keyword evidence="2" id="KW-0813">Transport</keyword>
<dbReference type="GO" id="GO:0016301">
    <property type="term" value="F:kinase activity"/>
    <property type="evidence" value="ECO:0007669"/>
    <property type="project" value="UniProtKB-KW"/>
</dbReference>
<dbReference type="GO" id="GO:0009401">
    <property type="term" value="P:phosphoenolpyruvate-dependent sugar phosphotransferase system"/>
    <property type="evidence" value="ECO:0007669"/>
    <property type="project" value="UniProtKB-KW"/>
</dbReference>
<evidence type="ECO:0000256" key="8">
    <source>
        <dbReference type="ARBA" id="ARBA00037387"/>
    </source>
</evidence>
<evidence type="ECO:0000256" key="10">
    <source>
        <dbReference type="ARBA" id="ARBA00042072"/>
    </source>
</evidence>
<keyword evidence="12" id="KW-0762">Sugar transport</keyword>
<dbReference type="InterPro" id="IPR051351">
    <property type="entry name" value="Ascorbate-PTS_EIIA_comp"/>
</dbReference>
<comment type="caution">
    <text evidence="12">The sequence shown here is derived from an EMBL/GenBank/DDBJ whole genome shotgun (WGS) entry which is preliminary data.</text>
</comment>
<proteinExistence type="predicted"/>
<dbReference type="SUPFAM" id="SSF55804">
    <property type="entry name" value="Phoshotransferase/anion transport protein"/>
    <property type="match status" value="1"/>
</dbReference>
<dbReference type="RefSeq" id="WP_158033159.1">
    <property type="nucleotide sequence ID" value="NZ_ML708613.1"/>
</dbReference>
<gene>
    <name evidence="12" type="ORF">FCK90_04765</name>
</gene>
<keyword evidence="6" id="KW-0598">Phosphotransferase system</keyword>
<sequence>MAQLHELVTPGSIRLNVRARDWREAVRVAGKLLTNAGAGTPGYTDAMIENVRDHGPAIVIAPGFAFAHAQAPALVKHTGMAWVRLKKPVNFGSDVNDPVVLIAALASAGSTEHIQAMRQLVSVVGNEFTRTRLESAVDVEEFLSVLGRVDKR</sequence>
<name>A0A5J5KZL2_9MICC</name>
<dbReference type="PANTHER" id="PTHR36203:SF1">
    <property type="entry name" value="ASCORBATE-SPECIFIC PTS SYSTEM EIIA COMPONENT"/>
    <property type="match status" value="1"/>
</dbReference>
<dbReference type="EMBL" id="SZWF01000004">
    <property type="protein sequence ID" value="KAA9394848.1"/>
    <property type="molecule type" value="Genomic_DNA"/>
</dbReference>
<evidence type="ECO:0000256" key="4">
    <source>
        <dbReference type="ARBA" id="ARBA00022553"/>
    </source>
</evidence>
<evidence type="ECO:0000313" key="13">
    <source>
        <dbReference type="Proteomes" id="UP000325957"/>
    </source>
</evidence>
<accession>A0A5J5KZL2</accession>
<evidence type="ECO:0000256" key="6">
    <source>
        <dbReference type="ARBA" id="ARBA00022683"/>
    </source>
</evidence>
<evidence type="ECO:0000256" key="2">
    <source>
        <dbReference type="ARBA" id="ARBA00022448"/>
    </source>
</evidence>
<dbReference type="PANTHER" id="PTHR36203">
    <property type="entry name" value="ASCORBATE-SPECIFIC PTS SYSTEM EIIA COMPONENT"/>
    <property type="match status" value="1"/>
</dbReference>
<evidence type="ECO:0000256" key="9">
    <source>
        <dbReference type="ARBA" id="ARBA00041175"/>
    </source>
</evidence>
<organism evidence="12 13">
    <name type="scientific">Kocuria coralli</name>
    <dbReference type="NCBI Taxonomy" id="1461025"/>
    <lineage>
        <taxon>Bacteria</taxon>
        <taxon>Bacillati</taxon>
        <taxon>Actinomycetota</taxon>
        <taxon>Actinomycetes</taxon>
        <taxon>Micrococcales</taxon>
        <taxon>Micrococcaceae</taxon>
        <taxon>Kocuria</taxon>
    </lineage>
</organism>
<evidence type="ECO:0000256" key="7">
    <source>
        <dbReference type="ARBA" id="ARBA00022777"/>
    </source>
</evidence>
<evidence type="ECO:0000256" key="5">
    <source>
        <dbReference type="ARBA" id="ARBA00022679"/>
    </source>
</evidence>
<dbReference type="PROSITE" id="PS51094">
    <property type="entry name" value="PTS_EIIA_TYPE_2"/>
    <property type="match status" value="1"/>
</dbReference>
<comment type="function">
    <text evidence="8">The phosphoenolpyruvate-dependent sugar phosphotransferase system (sugar PTS), a major carbohydrate active transport system, catalyzes the phosphorylation of incoming sugar substrates concomitantly with their translocation across the cell membrane. The enzyme II UlaABC PTS system is involved in ascorbate transport.</text>
</comment>
<reference evidence="12 13" key="1">
    <citation type="submission" date="2019-05" db="EMBL/GenBank/DDBJ databases">
        <title>Kocuria coralli sp. nov., a novel actinobacterium isolated from coral reef seawater.</title>
        <authorList>
            <person name="Li J."/>
        </authorList>
    </citation>
    <scope>NUCLEOTIDE SEQUENCE [LARGE SCALE GENOMIC DNA]</scope>
    <source>
        <strain evidence="12 13">SCSIO 13007</strain>
    </source>
</reference>
<dbReference type="GO" id="GO:0005737">
    <property type="term" value="C:cytoplasm"/>
    <property type="evidence" value="ECO:0007669"/>
    <property type="project" value="UniProtKB-SubCell"/>
</dbReference>
<dbReference type="InterPro" id="IPR016152">
    <property type="entry name" value="PTrfase/Anion_transptr"/>
</dbReference>
<keyword evidence="13" id="KW-1185">Reference proteome</keyword>
<dbReference type="Proteomes" id="UP000325957">
    <property type="component" value="Unassembled WGS sequence"/>
</dbReference>
<evidence type="ECO:0000256" key="1">
    <source>
        <dbReference type="ARBA" id="ARBA00004496"/>
    </source>
</evidence>
<keyword evidence="7" id="KW-0418">Kinase</keyword>
<evidence type="ECO:0000313" key="12">
    <source>
        <dbReference type="EMBL" id="KAA9394848.1"/>
    </source>
</evidence>
<dbReference type="OrthoDB" id="1634238at2"/>
<dbReference type="InterPro" id="IPR002178">
    <property type="entry name" value="PTS_EIIA_type-2_dom"/>
</dbReference>
<dbReference type="Gene3D" id="3.40.930.10">
    <property type="entry name" value="Mannitol-specific EII, Chain A"/>
    <property type="match status" value="1"/>
</dbReference>
<protein>
    <recommendedName>
        <fullName evidence="9">Ascorbate-specific PTS system EIIA component</fullName>
    </recommendedName>
    <alternativeName>
        <fullName evidence="10">Ascorbate-specific phosphotransferase enzyme IIA component</fullName>
    </alternativeName>
</protein>
<dbReference type="Pfam" id="PF00359">
    <property type="entry name" value="PTS_EIIA_2"/>
    <property type="match status" value="1"/>
</dbReference>